<dbReference type="Pfam" id="PF06985">
    <property type="entry name" value="HET"/>
    <property type="match status" value="1"/>
</dbReference>
<keyword evidence="3" id="KW-1185">Reference proteome</keyword>
<proteinExistence type="predicted"/>
<protein>
    <recommendedName>
        <fullName evidence="1">Heterokaryon incompatibility domain-containing protein</fullName>
    </recommendedName>
</protein>
<dbReference type="EMBL" id="JAOQAZ010000041">
    <property type="protein sequence ID" value="KAJ4246836.1"/>
    <property type="molecule type" value="Genomic_DNA"/>
</dbReference>
<dbReference type="InterPro" id="IPR010730">
    <property type="entry name" value="HET"/>
</dbReference>
<comment type="caution">
    <text evidence="2">The sequence shown here is derived from an EMBL/GenBank/DDBJ whole genome shotgun (WGS) entry which is preliminary data.</text>
</comment>
<name>A0A9W8V7S3_9HYPO</name>
<evidence type="ECO:0000313" key="2">
    <source>
        <dbReference type="EMBL" id="KAJ4246836.1"/>
    </source>
</evidence>
<feature type="domain" description="Heterokaryon incompatibility" evidence="1">
    <location>
        <begin position="32"/>
        <end position="188"/>
    </location>
</feature>
<accession>A0A9W8V7S3</accession>
<dbReference type="OrthoDB" id="5125733at2759"/>
<organism evidence="2 3">
    <name type="scientific">Fusarium torreyae</name>
    <dbReference type="NCBI Taxonomy" id="1237075"/>
    <lineage>
        <taxon>Eukaryota</taxon>
        <taxon>Fungi</taxon>
        <taxon>Dikarya</taxon>
        <taxon>Ascomycota</taxon>
        <taxon>Pezizomycotina</taxon>
        <taxon>Sordariomycetes</taxon>
        <taxon>Hypocreomycetidae</taxon>
        <taxon>Hypocreales</taxon>
        <taxon>Nectriaceae</taxon>
        <taxon>Fusarium</taxon>
    </lineage>
</organism>
<evidence type="ECO:0000259" key="1">
    <source>
        <dbReference type="Pfam" id="PF06985"/>
    </source>
</evidence>
<dbReference type="Proteomes" id="UP001152049">
    <property type="component" value="Unassembled WGS sequence"/>
</dbReference>
<sequence>MPKRLLDIGQLGEPVIRLLETSKATREAFAIASYAWGSGSQAGAIERAKTTKENVDSRIGYGMEVISLPKTIQDLIEVTRQIGHRYLWLDAFCIVQDDKAEKSHQLELMVEFYKQADILISAASASNCDEGFLQPRSVDQSYGSIFQLPCSWKHHDQVTQGSVLFCEKDLNCATDKDPVHMRIWTFQEHLVSSRVISFGSRQVKWSCQKVQNVVDGGKYHESVDGLQDSLEKAFSPSQYSSENSVEKNWRVWAWMVVVEEYSNRDYSHPRDRVPAFNEAISLLAPKMGWDTSECVEGIWKSDAARQLLWKKAKPLATQVLGESANSETAEQPGPSWSWATLPGGVIYDSSSLYRDLGDSNPTIEFQETIGQPKCLTIMGHILEADWRRNYPNKISAEETRLFEVEMDVEMQPQPG</sequence>
<reference evidence="2" key="1">
    <citation type="submission" date="2022-09" db="EMBL/GenBank/DDBJ databases">
        <title>Fusarium specimens isolated from Avocado Roots.</title>
        <authorList>
            <person name="Stajich J."/>
            <person name="Roper C."/>
            <person name="Heimlech-Rivalta G."/>
        </authorList>
    </citation>
    <scope>NUCLEOTIDE SEQUENCE</scope>
    <source>
        <strain evidence="2">CF00136</strain>
    </source>
</reference>
<dbReference type="PANTHER" id="PTHR33112:SF16">
    <property type="entry name" value="HETEROKARYON INCOMPATIBILITY DOMAIN-CONTAINING PROTEIN"/>
    <property type="match status" value="1"/>
</dbReference>
<gene>
    <name evidence="2" type="ORF">NW762_013388</name>
</gene>
<dbReference type="AlphaFoldDB" id="A0A9W8V7S3"/>
<dbReference type="PANTHER" id="PTHR33112">
    <property type="entry name" value="DOMAIN PROTEIN, PUTATIVE-RELATED"/>
    <property type="match status" value="1"/>
</dbReference>
<evidence type="ECO:0000313" key="3">
    <source>
        <dbReference type="Proteomes" id="UP001152049"/>
    </source>
</evidence>